<evidence type="ECO:0000259" key="5">
    <source>
        <dbReference type="Pfam" id="PF07992"/>
    </source>
</evidence>
<keyword evidence="2" id="KW-0285">Flavoprotein</keyword>
<proteinExistence type="predicted"/>
<dbReference type="PANTHER" id="PTHR43557">
    <property type="entry name" value="APOPTOSIS-INDUCING FACTOR 1"/>
    <property type="match status" value="1"/>
</dbReference>
<protein>
    <submittedName>
        <fullName evidence="7">FAD-dependent oxidoreductase</fullName>
    </submittedName>
</protein>
<dbReference type="AlphaFoldDB" id="A0A1J6HMB7"/>
<comment type="cofactor">
    <cofactor evidence="1">
        <name>FAD</name>
        <dbReference type="ChEBI" id="CHEBI:57692"/>
    </cofactor>
</comment>
<evidence type="ECO:0000313" key="7">
    <source>
        <dbReference type="EMBL" id="OIS94117.1"/>
    </source>
</evidence>
<dbReference type="RefSeq" id="WP_071631343.1">
    <property type="nucleotide sequence ID" value="NZ_JBCAUP010000001.1"/>
</dbReference>
<dbReference type="Proteomes" id="UP000182985">
    <property type="component" value="Unassembled WGS sequence"/>
</dbReference>
<dbReference type="GO" id="GO:0005737">
    <property type="term" value="C:cytoplasm"/>
    <property type="evidence" value="ECO:0007669"/>
    <property type="project" value="TreeGrafter"/>
</dbReference>
<dbReference type="Gene3D" id="3.50.50.60">
    <property type="entry name" value="FAD/NAD(P)-binding domain"/>
    <property type="match status" value="2"/>
</dbReference>
<dbReference type="InterPro" id="IPR028202">
    <property type="entry name" value="Reductase_C"/>
</dbReference>
<evidence type="ECO:0000313" key="8">
    <source>
        <dbReference type="Proteomes" id="UP000182985"/>
    </source>
</evidence>
<feature type="domain" description="Reductase C-terminal" evidence="6">
    <location>
        <begin position="320"/>
        <end position="404"/>
    </location>
</feature>
<evidence type="ECO:0000256" key="4">
    <source>
        <dbReference type="ARBA" id="ARBA00023002"/>
    </source>
</evidence>
<dbReference type="Gene3D" id="3.30.390.30">
    <property type="match status" value="1"/>
</dbReference>
<dbReference type="Pfam" id="PF07992">
    <property type="entry name" value="Pyr_redox_2"/>
    <property type="match status" value="1"/>
</dbReference>
<dbReference type="PRINTS" id="PR00368">
    <property type="entry name" value="FADPNR"/>
</dbReference>
<dbReference type="InterPro" id="IPR023753">
    <property type="entry name" value="FAD/NAD-binding_dom"/>
</dbReference>
<name>A0A1J6HMB7_9HYPH</name>
<reference evidence="7 8" key="1">
    <citation type="submission" date="2016-10" db="EMBL/GenBank/DDBJ databases">
        <title>The Draft Genome Sequence of the Potato Rhizosphere Bacteria Ochrobactrum sp. IPA7.2.</title>
        <authorList>
            <person name="Gogoleva N.E."/>
            <person name="Khlopko Y.A."/>
            <person name="Burygin G.L."/>
            <person name="Plotnikov A.O."/>
        </authorList>
    </citation>
    <scope>NUCLEOTIDE SEQUENCE [LARGE SCALE GENOMIC DNA]</scope>
    <source>
        <strain evidence="7 8">IPA7.2</strain>
    </source>
</reference>
<evidence type="ECO:0000259" key="6">
    <source>
        <dbReference type="Pfam" id="PF14759"/>
    </source>
</evidence>
<dbReference type="PRINTS" id="PR00411">
    <property type="entry name" value="PNDRDTASEI"/>
</dbReference>
<organism evidence="7 8">
    <name type="scientific">Brucella cytisi</name>
    <dbReference type="NCBI Taxonomy" id="407152"/>
    <lineage>
        <taxon>Bacteria</taxon>
        <taxon>Pseudomonadati</taxon>
        <taxon>Pseudomonadota</taxon>
        <taxon>Alphaproteobacteria</taxon>
        <taxon>Hyphomicrobiales</taxon>
        <taxon>Brucellaceae</taxon>
        <taxon>Brucella/Ochrobactrum group</taxon>
        <taxon>Brucella</taxon>
    </lineage>
</organism>
<feature type="domain" description="FAD/NAD(P)-binding" evidence="5">
    <location>
        <begin position="4"/>
        <end position="301"/>
    </location>
</feature>
<dbReference type="OrthoDB" id="7809559at2"/>
<dbReference type="InterPro" id="IPR050446">
    <property type="entry name" value="FAD-oxidoreductase/Apoptosis"/>
</dbReference>
<gene>
    <name evidence="7" type="ORF">BLA27_08485</name>
</gene>
<dbReference type="SUPFAM" id="SSF55424">
    <property type="entry name" value="FAD/NAD-linked reductases, dimerisation (C-terminal) domain"/>
    <property type="match status" value="1"/>
</dbReference>
<keyword evidence="4" id="KW-0560">Oxidoreductase</keyword>
<dbReference type="InterPro" id="IPR036188">
    <property type="entry name" value="FAD/NAD-bd_sf"/>
</dbReference>
<sequence length="410" mass="43596">MDDRCIIIGAGHAGSQAAISLRQEGYAGEIVLINDETDIPYHKPPLSKSYLKAPEGGGLVLRPEATYRDNNIEMLFGHHVDAVSIADKTVVLDDGRALNWSELIFATGARARIPNVPGVGLEGVFTLRRMEDARRIAAAMPNVENVVIIGGGFIGLEMAHSAIALGKKTVLIEAAPRVLGRSVATHISAHVEARSRAANITLLTGLGVAAVEGENNHVIGVKAADGTIFPADMVVIGTGAVPNVELAVTAGLAIDNGIIVDENLRTSASRVYAIGDCVSYDHFHAGRRVRLESVQNATDQAKHVARTIVGREAPFREVAWFWSDQGNMKLQTAGLSFDADRHILSGNPEENAFSIFHFAGDRLVAVDSINRPADHMIARRLLAAGINPTEADIAAGAARLKEMLAAAPKS</sequence>
<evidence type="ECO:0000256" key="2">
    <source>
        <dbReference type="ARBA" id="ARBA00022630"/>
    </source>
</evidence>
<accession>A0A1J6HMB7</accession>
<evidence type="ECO:0000256" key="3">
    <source>
        <dbReference type="ARBA" id="ARBA00022827"/>
    </source>
</evidence>
<dbReference type="Pfam" id="PF14759">
    <property type="entry name" value="Reductase_C"/>
    <property type="match status" value="1"/>
</dbReference>
<evidence type="ECO:0000256" key="1">
    <source>
        <dbReference type="ARBA" id="ARBA00001974"/>
    </source>
</evidence>
<dbReference type="EMBL" id="MOEC01000006">
    <property type="protein sequence ID" value="OIS94117.1"/>
    <property type="molecule type" value="Genomic_DNA"/>
</dbReference>
<keyword evidence="3" id="KW-0274">FAD</keyword>
<dbReference type="PANTHER" id="PTHR43557:SF2">
    <property type="entry name" value="RIESKE DOMAIN-CONTAINING PROTEIN-RELATED"/>
    <property type="match status" value="1"/>
</dbReference>
<dbReference type="InterPro" id="IPR016156">
    <property type="entry name" value="FAD/NAD-linked_Rdtase_dimer_sf"/>
</dbReference>
<dbReference type="SUPFAM" id="SSF51905">
    <property type="entry name" value="FAD/NAD(P)-binding domain"/>
    <property type="match status" value="1"/>
</dbReference>
<dbReference type="GO" id="GO:0016651">
    <property type="term" value="F:oxidoreductase activity, acting on NAD(P)H"/>
    <property type="evidence" value="ECO:0007669"/>
    <property type="project" value="TreeGrafter"/>
</dbReference>
<keyword evidence="8" id="KW-1185">Reference proteome</keyword>
<comment type="caution">
    <text evidence="7">The sequence shown here is derived from an EMBL/GenBank/DDBJ whole genome shotgun (WGS) entry which is preliminary data.</text>
</comment>